<dbReference type="EMBL" id="AATS01000003">
    <property type="protein sequence ID" value="EAU55133.1"/>
    <property type="molecule type" value="Genomic_DNA"/>
</dbReference>
<dbReference type="Pfam" id="PF00149">
    <property type="entry name" value="Metallophos"/>
    <property type="match status" value="1"/>
</dbReference>
<dbReference type="HOGENOM" id="CLU_060372_3_0_0"/>
<proteinExistence type="predicted"/>
<dbReference type="RefSeq" id="WP_009849597.1">
    <property type="nucleotide sequence ID" value="NZ_DS022294.1"/>
</dbReference>
<dbReference type="GO" id="GO:0016787">
    <property type="term" value="F:hydrolase activity"/>
    <property type="evidence" value="ECO:0007669"/>
    <property type="project" value="InterPro"/>
</dbReference>
<dbReference type="eggNOG" id="COG1409">
    <property type="taxonomic scope" value="Bacteria"/>
</dbReference>
<dbReference type="Gene3D" id="3.60.21.10">
    <property type="match status" value="1"/>
</dbReference>
<dbReference type="Proteomes" id="UP000005297">
    <property type="component" value="Unassembled WGS sequence"/>
</dbReference>
<protein>
    <submittedName>
        <fullName evidence="2">Predicted calcineurin-like phosphoesterase</fullName>
    </submittedName>
</protein>
<dbReference type="OrthoDB" id="356681at2"/>
<dbReference type="PANTHER" id="PTHR37844">
    <property type="entry name" value="SER/THR PROTEIN PHOSPHATASE SUPERFAMILY (AFU_ORTHOLOGUE AFUA_1G14840)"/>
    <property type="match status" value="1"/>
</dbReference>
<dbReference type="SUPFAM" id="SSF56300">
    <property type="entry name" value="Metallo-dependent phosphatases"/>
    <property type="match status" value="1"/>
</dbReference>
<reference evidence="2 3" key="1">
    <citation type="submission" date="2006-09" db="EMBL/GenBank/DDBJ databases">
        <authorList>
            <person name="Emerson D."/>
            <person name="Ferriera S."/>
            <person name="Johnson J."/>
            <person name="Kravitz S."/>
            <person name="Halpern A."/>
            <person name="Remington K."/>
            <person name="Beeson K."/>
            <person name="Tran B."/>
            <person name="Rogers Y.-H."/>
            <person name="Friedman R."/>
            <person name="Venter J.C."/>
        </authorList>
    </citation>
    <scope>NUCLEOTIDE SEQUENCE [LARGE SCALE GENOMIC DNA]</scope>
    <source>
        <strain evidence="2 3">PV-1</strain>
    </source>
</reference>
<feature type="domain" description="Calcineurin-like phosphoesterase" evidence="1">
    <location>
        <begin position="1"/>
        <end position="211"/>
    </location>
</feature>
<keyword evidence="3" id="KW-1185">Reference proteome</keyword>
<dbReference type="InParanoid" id="Q0F1Q8"/>
<evidence type="ECO:0000313" key="2">
    <source>
        <dbReference type="EMBL" id="EAU55133.1"/>
    </source>
</evidence>
<sequence length="249" mass="27845">MKIHILSDLHLECASFEPAVTSADLIVLAGDIGVGVTGINWAKECFQVPVLYVPGNHEFHDPSMLMDEHIALMQQACSGSNVMLMDNKTTVINGVRFIGSTLWTDLQKFKSILFCDADRIISEYEINQHAGGLKHFDWVYAQTLFERNKLWLQSELARSFNGKTVVATHHAPSRKSIAPQYKGNDWNPCFASDLESLILDVDLWIHGHTHSSLDYVLNGARVVCNPRGYPNPLGGWENGFFTPSMVVEI</sequence>
<dbReference type="AlphaFoldDB" id="Q0F1Q8"/>
<accession>Q0F1Q8</accession>
<name>Q0F1Q8_9PROT</name>
<evidence type="ECO:0000259" key="1">
    <source>
        <dbReference type="Pfam" id="PF00149"/>
    </source>
</evidence>
<dbReference type="PANTHER" id="PTHR37844:SF2">
    <property type="entry name" value="SER_THR PROTEIN PHOSPHATASE SUPERFAMILY (AFU_ORTHOLOGUE AFUA_1G14840)"/>
    <property type="match status" value="1"/>
</dbReference>
<dbReference type="InterPro" id="IPR004843">
    <property type="entry name" value="Calcineurin-like_PHP"/>
</dbReference>
<organism evidence="2 3">
    <name type="scientific">Mariprofundus ferrooxydans PV-1</name>
    <dbReference type="NCBI Taxonomy" id="314345"/>
    <lineage>
        <taxon>Bacteria</taxon>
        <taxon>Pseudomonadati</taxon>
        <taxon>Pseudomonadota</taxon>
        <taxon>Candidatius Mariprofundia</taxon>
        <taxon>Mariprofundales</taxon>
        <taxon>Mariprofundaceae</taxon>
        <taxon>Mariprofundus</taxon>
    </lineage>
</organism>
<gene>
    <name evidence="2" type="ORF">SPV1_10391</name>
</gene>
<evidence type="ECO:0000313" key="3">
    <source>
        <dbReference type="Proteomes" id="UP000005297"/>
    </source>
</evidence>
<comment type="caution">
    <text evidence="2">The sequence shown here is derived from an EMBL/GenBank/DDBJ whole genome shotgun (WGS) entry which is preliminary data.</text>
</comment>
<dbReference type="STRING" id="314344.AL013_07535"/>
<dbReference type="InterPro" id="IPR029052">
    <property type="entry name" value="Metallo-depent_PP-like"/>
</dbReference>